<keyword evidence="5 7" id="KW-1133">Transmembrane helix</keyword>
<evidence type="ECO:0000256" key="5">
    <source>
        <dbReference type="ARBA" id="ARBA00022989"/>
    </source>
</evidence>
<gene>
    <name evidence="9" type="ORF">FHK98_18500</name>
</gene>
<dbReference type="PANTHER" id="PTHR32243:SF18">
    <property type="entry name" value="INNER MEMBRANE ABC TRANSPORTER PERMEASE PROTEIN YCJP"/>
    <property type="match status" value="1"/>
</dbReference>
<dbReference type="Gene3D" id="1.10.3720.10">
    <property type="entry name" value="MetI-like"/>
    <property type="match status" value="1"/>
</dbReference>
<keyword evidence="2 7" id="KW-0813">Transport</keyword>
<dbReference type="GO" id="GO:0005886">
    <property type="term" value="C:plasma membrane"/>
    <property type="evidence" value="ECO:0007669"/>
    <property type="project" value="UniProtKB-SubCell"/>
</dbReference>
<comment type="caution">
    <text evidence="9">The sequence shown here is derived from an EMBL/GenBank/DDBJ whole genome shotgun (WGS) entry which is preliminary data.</text>
</comment>
<comment type="subcellular location">
    <subcellularLocation>
        <location evidence="1 7">Cell membrane</location>
        <topology evidence="1 7">Multi-pass membrane protein</topology>
    </subcellularLocation>
</comment>
<feature type="transmembrane region" description="Helical" evidence="7">
    <location>
        <begin position="253"/>
        <end position="271"/>
    </location>
</feature>
<feature type="transmembrane region" description="Helical" evidence="7">
    <location>
        <begin position="146"/>
        <end position="169"/>
    </location>
</feature>
<dbReference type="AlphaFoldDB" id="A0A838WMR9"/>
<sequence length="286" mass="31824">MTQFQLKTRLKNLTKLLVIITGIILLAGFCLAPIIWQLLTSFKSNEDILKIPIIYFPSKITLNHYIQLFITHPFWRYIINSIFISSSSTILSLVFGAPAAYALARLNPWGGKIIIGTILIITLIPGILLLSGLLEIVRVFHLGNNYLSIIIPYVAINLPLTVLVLRNFFQQLPIEIEDAAKIDGYNTIKMLLKIILPISMPALVTTGLLNFIFAWNEFIFALTFITREEMKTIPIAVAQIGGATEFEIPYGPIAAATMISTLPLMLIVLVFQRKIIQGLTSGAVKA</sequence>
<evidence type="ECO:0000256" key="2">
    <source>
        <dbReference type="ARBA" id="ARBA00022448"/>
    </source>
</evidence>
<feature type="domain" description="ABC transmembrane type-1" evidence="8">
    <location>
        <begin position="78"/>
        <end position="271"/>
    </location>
</feature>
<evidence type="ECO:0000256" key="6">
    <source>
        <dbReference type="ARBA" id="ARBA00023136"/>
    </source>
</evidence>
<evidence type="ECO:0000256" key="4">
    <source>
        <dbReference type="ARBA" id="ARBA00022692"/>
    </source>
</evidence>
<keyword evidence="6 7" id="KW-0472">Membrane</keyword>
<accession>A0A838WMR9</accession>
<name>A0A838WMR9_9CYAN</name>
<dbReference type="InterPro" id="IPR000515">
    <property type="entry name" value="MetI-like"/>
</dbReference>
<dbReference type="CDD" id="cd06261">
    <property type="entry name" value="TM_PBP2"/>
    <property type="match status" value="1"/>
</dbReference>
<evidence type="ECO:0000313" key="9">
    <source>
        <dbReference type="EMBL" id="MBA4467234.1"/>
    </source>
</evidence>
<keyword evidence="4 7" id="KW-0812">Transmembrane</keyword>
<feature type="transmembrane region" description="Helical" evidence="7">
    <location>
        <begin position="190"/>
        <end position="215"/>
    </location>
</feature>
<dbReference type="GO" id="GO:0055085">
    <property type="term" value="P:transmembrane transport"/>
    <property type="evidence" value="ECO:0007669"/>
    <property type="project" value="InterPro"/>
</dbReference>
<dbReference type="SUPFAM" id="SSF161098">
    <property type="entry name" value="MetI-like"/>
    <property type="match status" value="1"/>
</dbReference>
<keyword evidence="3" id="KW-1003">Cell membrane</keyword>
<dbReference type="EMBL" id="VDFG01001225">
    <property type="protein sequence ID" value="MBA4467234.1"/>
    <property type="molecule type" value="Genomic_DNA"/>
</dbReference>
<proteinExistence type="inferred from homology"/>
<reference evidence="9 10" key="1">
    <citation type="journal article" date="2020" name="J. Appl. Phycol.">
        <title>Morphological changes and genome evolution in Raphidiopsis raciborskii CS-506 after 23 years in culture.</title>
        <authorList>
            <person name="Willis A."/>
            <person name="Bent S.J."/>
            <person name="Jameson I.D."/>
        </authorList>
    </citation>
    <scope>NUCLEOTIDE SEQUENCE [LARGE SCALE GENOMIC DNA]</scope>
    <source>
        <strain evidence="9 10">CS-506_A</strain>
    </source>
</reference>
<dbReference type="PANTHER" id="PTHR32243">
    <property type="entry name" value="MALTOSE TRANSPORT SYSTEM PERMEASE-RELATED"/>
    <property type="match status" value="1"/>
</dbReference>
<evidence type="ECO:0000256" key="7">
    <source>
        <dbReference type="RuleBase" id="RU363032"/>
    </source>
</evidence>
<dbReference type="InterPro" id="IPR050901">
    <property type="entry name" value="BP-dep_ABC_trans_perm"/>
</dbReference>
<dbReference type="PROSITE" id="PS50928">
    <property type="entry name" value="ABC_TM1"/>
    <property type="match status" value="1"/>
</dbReference>
<feature type="transmembrane region" description="Helical" evidence="7">
    <location>
        <begin position="113"/>
        <end position="134"/>
    </location>
</feature>
<comment type="similarity">
    <text evidence="7">Belongs to the binding-protein-dependent transport system permease family.</text>
</comment>
<feature type="transmembrane region" description="Helical" evidence="7">
    <location>
        <begin position="77"/>
        <end position="101"/>
    </location>
</feature>
<evidence type="ECO:0000256" key="3">
    <source>
        <dbReference type="ARBA" id="ARBA00022475"/>
    </source>
</evidence>
<dbReference type="Proteomes" id="UP000538075">
    <property type="component" value="Unassembled WGS sequence"/>
</dbReference>
<dbReference type="InterPro" id="IPR035906">
    <property type="entry name" value="MetI-like_sf"/>
</dbReference>
<protein>
    <submittedName>
        <fullName evidence="9">Carbohydrate ABC transporter permease</fullName>
    </submittedName>
</protein>
<dbReference type="Pfam" id="PF00528">
    <property type="entry name" value="BPD_transp_1"/>
    <property type="match status" value="1"/>
</dbReference>
<evidence type="ECO:0000259" key="8">
    <source>
        <dbReference type="PROSITE" id="PS50928"/>
    </source>
</evidence>
<feature type="transmembrane region" description="Helical" evidence="7">
    <location>
        <begin position="16"/>
        <end position="39"/>
    </location>
</feature>
<evidence type="ECO:0000256" key="1">
    <source>
        <dbReference type="ARBA" id="ARBA00004651"/>
    </source>
</evidence>
<organism evidence="9 10">
    <name type="scientific">Cylindrospermopsis raciborskii CS-506_A</name>
    <dbReference type="NCBI Taxonomy" id="2585140"/>
    <lineage>
        <taxon>Bacteria</taxon>
        <taxon>Bacillati</taxon>
        <taxon>Cyanobacteriota</taxon>
        <taxon>Cyanophyceae</taxon>
        <taxon>Nostocales</taxon>
        <taxon>Aphanizomenonaceae</taxon>
        <taxon>Cylindrospermopsis</taxon>
    </lineage>
</organism>
<evidence type="ECO:0000313" key="10">
    <source>
        <dbReference type="Proteomes" id="UP000538075"/>
    </source>
</evidence>